<organism evidence="7 8">
    <name type="scientific">Monilinia vaccinii-corymbosi</name>
    <dbReference type="NCBI Taxonomy" id="61207"/>
    <lineage>
        <taxon>Eukaryota</taxon>
        <taxon>Fungi</taxon>
        <taxon>Dikarya</taxon>
        <taxon>Ascomycota</taxon>
        <taxon>Pezizomycotina</taxon>
        <taxon>Leotiomycetes</taxon>
        <taxon>Helotiales</taxon>
        <taxon>Sclerotiniaceae</taxon>
        <taxon>Monilinia</taxon>
    </lineage>
</organism>
<evidence type="ECO:0000313" key="8">
    <source>
        <dbReference type="Proteomes" id="UP000672032"/>
    </source>
</evidence>
<accession>A0A8A3PAQ5</accession>
<keyword evidence="2" id="KW-0285">Flavoprotein</keyword>
<evidence type="ECO:0000259" key="6">
    <source>
        <dbReference type="Pfam" id="PF01494"/>
    </source>
</evidence>
<keyword evidence="4" id="KW-0560">Oxidoreductase</keyword>
<dbReference type="InterPro" id="IPR050493">
    <property type="entry name" value="FAD-dep_Monooxygenase_BioMet"/>
</dbReference>
<dbReference type="InterPro" id="IPR002938">
    <property type="entry name" value="FAD-bd"/>
</dbReference>
<keyword evidence="3" id="KW-0274">FAD</keyword>
<evidence type="ECO:0000256" key="4">
    <source>
        <dbReference type="ARBA" id="ARBA00023002"/>
    </source>
</evidence>
<reference evidence="7" key="1">
    <citation type="submission" date="2020-10" db="EMBL/GenBank/DDBJ databases">
        <title>Genome Sequence of Monilinia vaccinii-corymbosi Sheds Light on Mummy Berry Disease Infection of Blueberry and Mating Type.</title>
        <authorList>
            <person name="Yow A.G."/>
            <person name="Zhang Y."/>
            <person name="Bansal K."/>
            <person name="Eacker S.M."/>
            <person name="Sullivan S."/>
            <person name="Liachko I."/>
            <person name="Cubeta M.A."/>
            <person name="Rollins J.A."/>
            <person name="Ashrafi H."/>
        </authorList>
    </citation>
    <scope>NUCLEOTIDE SEQUENCE</scope>
    <source>
        <strain evidence="7">RL-1</strain>
    </source>
</reference>
<keyword evidence="8" id="KW-1185">Reference proteome</keyword>
<evidence type="ECO:0000256" key="5">
    <source>
        <dbReference type="ARBA" id="ARBA00023033"/>
    </source>
</evidence>
<dbReference type="PANTHER" id="PTHR13789:SF261">
    <property type="entry name" value="HYDROXYLASE, PUTATIVE (AFU_ORTHOLOGUE AFUA_7G00590)-RELATED"/>
    <property type="match status" value="1"/>
</dbReference>
<feature type="domain" description="FAD-binding" evidence="6">
    <location>
        <begin position="9"/>
        <end position="79"/>
    </location>
</feature>
<dbReference type="GO" id="GO:0071949">
    <property type="term" value="F:FAD binding"/>
    <property type="evidence" value="ECO:0007669"/>
    <property type="project" value="InterPro"/>
</dbReference>
<evidence type="ECO:0000256" key="2">
    <source>
        <dbReference type="ARBA" id="ARBA00022630"/>
    </source>
</evidence>
<sequence length="289" mass="33081">MDHDELGRENWIHGKVALLGDAAHAFLPHQVQGGAQAVEDGVAIGALFPLGTQSSEIPQLLNLYVKARYDRATLVQDFSRQSGFQTPRGKHRGKAIDPIQFAYHGRKIHKSFLGILKFAYRGRFWIPETANNIETLWNIYIFAEKKEIEYLQDIMMNRITSFYHKTNTLPSMDTIVYVYENTLAESAIQKPSMARRFLARCYVAISINCLYGAKYEESKERLADVLYNTAGLLSDTLDATRSPAGIKCEIPWKVDFDPRKVKPCDYHQHEWNEQCPDIKETPFNSETDE</sequence>
<dbReference type="Proteomes" id="UP000672032">
    <property type="component" value="Chromosome 3"/>
</dbReference>
<dbReference type="PANTHER" id="PTHR13789">
    <property type="entry name" value="MONOOXYGENASE"/>
    <property type="match status" value="1"/>
</dbReference>
<evidence type="ECO:0000256" key="1">
    <source>
        <dbReference type="ARBA" id="ARBA00007992"/>
    </source>
</evidence>
<dbReference type="SUPFAM" id="SSF51905">
    <property type="entry name" value="FAD/NAD(P)-binding domain"/>
    <property type="match status" value="1"/>
</dbReference>
<comment type="similarity">
    <text evidence="1">Belongs to the paxM FAD-dependent monooxygenase family.</text>
</comment>
<keyword evidence="5" id="KW-0503">Monooxygenase</keyword>
<gene>
    <name evidence="7" type="ORF">DSL72_001751</name>
</gene>
<dbReference type="Gene3D" id="3.50.50.60">
    <property type="entry name" value="FAD/NAD(P)-binding domain"/>
    <property type="match status" value="1"/>
</dbReference>
<evidence type="ECO:0000313" key="7">
    <source>
        <dbReference type="EMBL" id="QSZ32180.1"/>
    </source>
</evidence>
<dbReference type="AlphaFoldDB" id="A0A8A3PAQ5"/>
<dbReference type="EMBL" id="CP063407">
    <property type="protein sequence ID" value="QSZ32180.1"/>
    <property type="molecule type" value="Genomic_DNA"/>
</dbReference>
<dbReference type="GO" id="GO:0004497">
    <property type="term" value="F:monooxygenase activity"/>
    <property type="evidence" value="ECO:0007669"/>
    <property type="project" value="UniProtKB-KW"/>
</dbReference>
<dbReference type="InterPro" id="IPR036188">
    <property type="entry name" value="FAD/NAD-bd_sf"/>
</dbReference>
<evidence type="ECO:0000256" key="3">
    <source>
        <dbReference type="ARBA" id="ARBA00022827"/>
    </source>
</evidence>
<dbReference type="Pfam" id="PF01494">
    <property type="entry name" value="FAD_binding_3"/>
    <property type="match status" value="1"/>
</dbReference>
<protein>
    <recommendedName>
        <fullName evidence="6">FAD-binding domain-containing protein</fullName>
    </recommendedName>
</protein>
<name>A0A8A3PAQ5_9HELO</name>
<dbReference type="OrthoDB" id="1022638at2759"/>
<proteinExistence type="inferred from homology"/>